<evidence type="ECO:0000313" key="2">
    <source>
        <dbReference type="EMBL" id="PIP31586.1"/>
    </source>
</evidence>
<dbReference type="Gene3D" id="1.10.10.10">
    <property type="entry name" value="Winged helix-like DNA-binding domain superfamily/Winged helix DNA-binding domain"/>
    <property type="match status" value="1"/>
</dbReference>
<dbReference type="EMBL" id="PCSB01000059">
    <property type="protein sequence ID" value="PIP31586.1"/>
    <property type="molecule type" value="Genomic_DNA"/>
</dbReference>
<accession>A0A2G9ZEJ0</accession>
<reference evidence="2 3" key="1">
    <citation type="submission" date="2017-09" db="EMBL/GenBank/DDBJ databases">
        <title>Depth-based differentiation of microbial function through sediment-hosted aquifers and enrichment of novel symbionts in the deep terrestrial subsurface.</title>
        <authorList>
            <person name="Probst A.J."/>
            <person name="Ladd B."/>
            <person name="Jarett J.K."/>
            <person name="Geller-Mcgrath D.E."/>
            <person name="Sieber C.M."/>
            <person name="Emerson J.B."/>
            <person name="Anantharaman K."/>
            <person name="Thomas B.C."/>
            <person name="Malmstrom R."/>
            <person name="Stieglmeier M."/>
            <person name="Klingl A."/>
            <person name="Woyke T."/>
            <person name="Ryan C.M."/>
            <person name="Banfield J.F."/>
        </authorList>
    </citation>
    <scope>NUCLEOTIDE SEQUENCE [LARGE SCALE GENOMIC DNA]</scope>
    <source>
        <strain evidence="2">CG23_combo_of_CG06-09_8_20_14_all_37_87_8</strain>
    </source>
</reference>
<dbReference type="InterPro" id="IPR012318">
    <property type="entry name" value="HTH_CRP"/>
</dbReference>
<comment type="caution">
    <text evidence="2">The sequence shown here is derived from an EMBL/GenBank/DDBJ whole genome shotgun (WGS) entry which is preliminary data.</text>
</comment>
<dbReference type="GO" id="GO:0003677">
    <property type="term" value="F:DNA binding"/>
    <property type="evidence" value="ECO:0007669"/>
    <property type="project" value="InterPro"/>
</dbReference>
<evidence type="ECO:0000313" key="3">
    <source>
        <dbReference type="Proteomes" id="UP000230447"/>
    </source>
</evidence>
<dbReference type="Pfam" id="PF13545">
    <property type="entry name" value="HTH_Crp_2"/>
    <property type="match status" value="1"/>
</dbReference>
<dbReference type="InterPro" id="IPR036388">
    <property type="entry name" value="WH-like_DNA-bd_sf"/>
</dbReference>
<dbReference type="Proteomes" id="UP000230447">
    <property type="component" value="Unassembled WGS sequence"/>
</dbReference>
<sequence length="199" mass="23515">MKAKNMTKKETIWREILFQASENKKINFTQKELAQKFGFSLSTVFNSLKTLRQSNAIEVSGRGFEVQDIEKFILLWASFRNLKKDIIYQTFCSKSVREIESEMPPKIIFAGYSAFLKKYQTAPADYDKVYVYADLKVLEELRQRFPSRKGNFNLIVLKADKWLCDFGFTTPNCQTFVDLWNLPEWYAKDFLKELKDKMF</sequence>
<dbReference type="GO" id="GO:0006355">
    <property type="term" value="P:regulation of DNA-templated transcription"/>
    <property type="evidence" value="ECO:0007669"/>
    <property type="project" value="InterPro"/>
</dbReference>
<organism evidence="2 3">
    <name type="scientific">bacterium (Candidatus Gribaldobacteria) CG23_combo_of_CG06-09_8_20_14_all_37_87_8</name>
    <dbReference type="NCBI Taxonomy" id="2014278"/>
    <lineage>
        <taxon>Bacteria</taxon>
        <taxon>Candidatus Gribaldobacteria</taxon>
    </lineage>
</organism>
<dbReference type="AlphaFoldDB" id="A0A2G9ZEJ0"/>
<proteinExistence type="predicted"/>
<dbReference type="SUPFAM" id="SSF46785">
    <property type="entry name" value="Winged helix' DNA-binding domain"/>
    <property type="match status" value="1"/>
</dbReference>
<dbReference type="InterPro" id="IPR036390">
    <property type="entry name" value="WH_DNA-bd_sf"/>
</dbReference>
<name>A0A2G9ZEJ0_9BACT</name>
<feature type="domain" description="HTH crp-type" evidence="1">
    <location>
        <begin position="25"/>
        <end position="71"/>
    </location>
</feature>
<evidence type="ECO:0000259" key="1">
    <source>
        <dbReference type="Pfam" id="PF13545"/>
    </source>
</evidence>
<protein>
    <recommendedName>
        <fullName evidence="1">HTH crp-type domain-containing protein</fullName>
    </recommendedName>
</protein>
<gene>
    <name evidence="2" type="ORF">COX24_02765</name>
</gene>